<dbReference type="InterPro" id="IPR011009">
    <property type="entry name" value="Kinase-like_dom_sf"/>
</dbReference>
<reference evidence="7" key="1">
    <citation type="journal article" date="2019" name="Int. J. Syst. Evol. Microbiol.">
        <title>The Global Catalogue of Microorganisms (GCM) 10K type strain sequencing project: providing services to taxonomists for standard genome sequencing and annotation.</title>
        <authorList>
            <consortium name="The Broad Institute Genomics Platform"/>
            <consortium name="The Broad Institute Genome Sequencing Center for Infectious Disease"/>
            <person name="Wu L."/>
            <person name="Ma J."/>
        </authorList>
    </citation>
    <scope>NUCLEOTIDE SEQUENCE [LARGE SCALE GENOMIC DNA]</scope>
    <source>
        <strain evidence="7">JCM 15443</strain>
    </source>
</reference>
<evidence type="ECO:0000256" key="2">
    <source>
        <dbReference type="ARBA" id="ARBA00022741"/>
    </source>
</evidence>
<dbReference type="Gene3D" id="3.30.200.20">
    <property type="entry name" value="Phosphorylase Kinase, domain 1"/>
    <property type="match status" value="1"/>
</dbReference>
<organism evidence="6 7">
    <name type="scientific">Deinococcus aerophilus</name>
    <dbReference type="NCBI Taxonomy" id="522488"/>
    <lineage>
        <taxon>Bacteria</taxon>
        <taxon>Thermotogati</taxon>
        <taxon>Deinococcota</taxon>
        <taxon>Deinococci</taxon>
        <taxon>Deinococcales</taxon>
        <taxon>Deinococcaceae</taxon>
        <taxon>Deinococcus</taxon>
    </lineage>
</organism>
<keyword evidence="2" id="KW-0547">Nucleotide-binding</keyword>
<evidence type="ECO:0000256" key="1">
    <source>
        <dbReference type="ARBA" id="ARBA00022679"/>
    </source>
</evidence>
<dbReference type="InterPro" id="IPR000719">
    <property type="entry name" value="Prot_kinase_dom"/>
</dbReference>
<dbReference type="GO" id="GO:0004674">
    <property type="term" value="F:protein serine/threonine kinase activity"/>
    <property type="evidence" value="ECO:0007669"/>
    <property type="project" value="UniProtKB-KW"/>
</dbReference>
<dbReference type="PANTHER" id="PTHR43289">
    <property type="entry name" value="MITOGEN-ACTIVATED PROTEIN KINASE KINASE KINASE 20-RELATED"/>
    <property type="match status" value="1"/>
</dbReference>
<evidence type="ECO:0000313" key="7">
    <source>
        <dbReference type="Proteomes" id="UP000661918"/>
    </source>
</evidence>
<comment type="caution">
    <text evidence="6">The sequence shown here is derived from an EMBL/GenBank/DDBJ whole genome shotgun (WGS) entry which is preliminary data.</text>
</comment>
<keyword evidence="6" id="KW-0723">Serine/threonine-protein kinase</keyword>
<dbReference type="InterPro" id="IPR008271">
    <property type="entry name" value="Ser/Thr_kinase_AS"/>
</dbReference>
<dbReference type="CDD" id="cd14014">
    <property type="entry name" value="STKc_PknB_like"/>
    <property type="match status" value="1"/>
</dbReference>
<dbReference type="Proteomes" id="UP000661918">
    <property type="component" value="Unassembled WGS sequence"/>
</dbReference>
<keyword evidence="1" id="KW-0808">Transferase</keyword>
<name>A0ABQ2GLY5_9DEIO</name>
<dbReference type="SUPFAM" id="SSF56112">
    <property type="entry name" value="Protein kinase-like (PK-like)"/>
    <property type="match status" value="1"/>
</dbReference>
<keyword evidence="3 6" id="KW-0418">Kinase</keyword>
<dbReference type="PANTHER" id="PTHR43289:SF6">
    <property type="entry name" value="SERINE_THREONINE-PROTEIN KINASE NEKL-3"/>
    <property type="match status" value="1"/>
</dbReference>
<gene>
    <name evidence="6" type="ORF">GCM10010841_07770</name>
</gene>
<sequence>MAHRGGVLCESARWQGLPIFVKTLVVDDAETRDRFRHECRVLMGLNHPGIVPLLAVTSSQMIFPFVEGGTLRDRLETGPLNPDESTAVALGLLDSVGYLHSQGVTHHDLKPENILLSGGQLSREAVRVIDFGMSHARSLPQDIHSGTRMGTPHFMAPEQFYGVRGDPRSDLYSVGALLFDCLAGYPPFEDALGWLAGIHSDRAPWPGPDVLHPIMAAALSRDLAERPASVLELQGALEAARQQLGLPPTLWTHALDRRRGSTTCH</sequence>
<dbReference type="SMART" id="SM00220">
    <property type="entry name" value="S_TKc"/>
    <property type="match status" value="1"/>
</dbReference>
<evidence type="ECO:0000256" key="4">
    <source>
        <dbReference type="ARBA" id="ARBA00022840"/>
    </source>
</evidence>
<dbReference type="PROSITE" id="PS00108">
    <property type="entry name" value="PROTEIN_KINASE_ST"/>
    <property type="match status" value="1"/>
</dbReference>
<keyword evidence="4" id="KW-0067">ATP-binding</keyword>
<evidence type="ECO:0000313" key="6">
    <source>
        <dbReference type="EMBL" id="GGM01734.1"/>
    </source>
</evidence>
<evidence type="ECO:0000256" key="3">
    <source>
        <dbReference type="ARBA" id="ARBA00022777"/>
    </source>
</evidence>
<dbReference type="Pfam" id="PF00069">
    <property type="entry name" value="Pkinase"/>
    <property type="match status" value="1"/>
</dbReference>
<proteinExistence type="predicted"/>
<dbReference type="PROSITE" id="PS50011">
    <property type="entry name" value="PROTEIN_KINASE_DOM"/>
    <property type="match status" value="1"/>
</dbReference>
<feature type="domain" description="Protein kinase" evidence="5">
    <location>
        <begin position="1"/>
        <end position="250"/>
    </location>
</feature>
<protein>
    <submittedName>
        <fullName evidence="6">Serine/threonine protein kinase</fullName>
    </submittedName>
</protein>
<dbReference type="EMBL" id="BMOM01000004">
    <property type="protein sequence ID" value="GGM01734.1"/>
    <property type="molecule type" value="Genomic_DNA"/>
</dbReference>
<accession>A0ABQ2GLY5</accession>
<evidence type="ECO:0000259" key="5">
    <source>
        <dbReference type="PROSITE" id="PS50011"/>
    </source>
</evidence>
<keyword evidence="7" id="KW-1185">Reference proteome</keyword>
<dbReference type="Gene3D" id="1.10.510.10">
    <property type="entry name" value="Transferase(Phosphotransferase) domain 1"/>
    <property type="match status" value="1"/>
</dbReference>